<dbReference type="AlphaFoldDB" id="A0A4R3ZU66"/>
<comment type="caution">
    <text evidence="5">The sequence shown here is derived from an EMBL/GenBank/DDBJ whole genome shotgun (WGS) entry which is preliminary data.</text>
</comment>
<dbReference type="GO" id="GO:0051213">
    <property type="term" value="F:dioxygenase activity"/>
    <property type="evidence" value="ECO:0007669"/>
    <property type="project" value="UniProtKB-KW"/>
</dbReference>
<keyword evidence="7" id="KW-1185">Reference proteome</keyword>
<reference evidence="3" key="2">
    <citation type="submission" date="2022-04" db="EMBL/GenBank/DDBJ databases">
        <title>Human microbiome associated bacterial genomes.</title>
        <authorList>
            <person name="Sandstrom S."/>
            <person name="Salamzade R."/>
            <person name="Kalan L.R."/>
        </authorList>
    </citation>
    <scope>NUCLEOTIDE SEQUENCE</scope>
    <source>
        <strain evidence="3">P3-SID1762</strain>
    </source>
</reference>
<dbReference type="Pfam" id="PF00903">
    <property type="entry name" value="Glyoxalase"/>
    <property type="match status" value="2"/>
</dbReference>
<dbReference type="SUPFAM" id="SSF54593">
    <property type="entry name" value="Glyoxalase/Bleomycin resistance protein/Dihydroxybiphenyl dioxygenase"/>
    <property type="match status" value="2"/>
</dbReference>
<dbReference type="Proteomes" id="UP001206890">
    <property type="component" value="Unassembled WGS sequence"/>
</dbReference>
<reference evidence="4" key="4">
    <citation type="submission" date="2024-07" db="EMBL/GenBank/DDBJ databases">
        <authorList>
            <person name="Wildschutte H."/>
        </authorList>
    </citation>
    <scope>NUCLEOTIDE SEQUENCE</scope>
    <source>
        <strain evidence="4">N60</strain>
    </source>
</reference>
<dbReference type="Gene3D" id="3.10.180.10">
    <property type="entry name" value="2,3-Dihydroxybiphenyl 1,2-Dioxygenase, domain 1"/>
    <property type="match status" value="2"/>
</dbReference>
<evidence type="ECO:0000313" key="6">
    <source>
        <dbReference type="Proteomes" id="UP000295805"/>
    </source>
</evidence>
<dbReference type="Proteomes" id="UP000295805">
    <property type="component" value="Unassembled WGS sequence"/>
</dbReference>
<dbReference type="PANTHER" id="PTHR43279:SF1">
    <property type="entry name" value="CATECHOL-2,3-DIOXYGENASE"/>
    <property type="match status" value="1"/>
</dbReference>
<evidence type="ECO:0000313" key="5">
    <source>
        <dbReference type="EMBL" id="TCW23927.1"/>
    </source>
</evidence>
<dbReference type="InterPro" id="IPR029068">
    <property type="entry name" value="Glyas_Bleomycin-R_OHBP_Dase"/>
</dbReference>
<evidence type="ECO:0000313" key="4">
    <source>
        <dbReference type="EMBL" id="MEX6464189.1"/>
    </source>
</evidence>
<evidence type="ECO:0000259" key="2">
    <source>
        <dbReference type="PROSITE" id="PS51819"/>
    </source>
</evidence>
<organism evidence="5 6">
    <name type="scientific">Dietzia cinnamea</name>
    <dbReference type="NCBI Taxonomy" id="321318"/>
    <lineage>
        <taxon>Bacteria</taxon>
        <taxon>Bacillati</taxon>
        <taxon>Actinomycetota</taxon>
        <taxon>Actinomycetes</taxon>
        <taxon>Mycobacteriales</taxon>
        <taxon>Dietziaceae</taxon>
        <taxon>Dietzia</taxon>
    </lineage>
</organism>
<protein>
    <submittedName>
        <fullName evidence="5">Catechol 2,3-dioxygenase</fullName>
    </submittedName>
    <submittedName>
        <fullName evidence="3">VOC family protein</fullName>
    </submittedName>
</protein>
<dbReference type="InterPro" id="IPR018146">
    <property type="entry name" value="Glyoxalase_1_CS"/>
</dbReference>
<accession>A0A4R3ZU66</accession>
<dbReference type="GO" id="GO:0004462">
    <property type="term" value="F:lactoylglutathione lyase activity"/>
    <property type="evidence" value="ECO:0007669"/>
    <property type="project" value="InterPro"/>
</dbReference>
<keyword evidence="5" id="KW-0223">Dioxygenase</keyword>
<dbReference type="PROSITE" id="PS00934">
    <property type="entry name" value="GLYOXALASE_I_1"/>
    <property type="match status" value="1"/>
</dbReference>
<dbReference type="GO" id="GO:0046872">
    <property type="term" value="F:metal ion binding"/>
    <property type="evidence" value="ECO:0007669"/>
    <property type="project" value="UniProtKB-KW"/>
</dbReference>
<feature type="domain" description="VOC" evidence="2">
    <location>
        <begin position="186"/>
        <end position="299"/>
    </location>
</feature>
<feature type="domain" description="VOC" evidence="2">
    <location>
        <begin position="27"/>
        <end position="144"/>
    </location>
</feature>
<keyword evidence="1" id="KW-0479">Metal-binding</keyword>
<dbReference type="EMBL" id="JALXTC010000005">
    <property type="protein sequence ID" value="MCT2116531.1"/>
    <property type="molecule type" value="Genomic_DNA"/>
</dbReference>
<reference evidence="5 6" key="1">
    <citation type="submission" date="2019-03" db="EMBL/GenBank/DDBJ databases">
        <title>Root nodule microbial communities of legume samples collected from USA, Mexico and Botswana.</title>
        <authorList>
            <person name="Hirsch A."/>
        </authorList>
    </citation>
    <scope>NUCLEOTIDE SEQUENCE [LARGE SCALE GENOMIC DNA]</scope>
    <source>
        <strain evidence="5 6">55</strain>
    </source>
</reference>
<sequence length="305" mass="32440">MPVYVQNPDPRSLVERPADDLLAPDTRMGAVELLVRDLDAMIGFYSEGVTLEVLEHSGETAVLGRAGLPLVRMRRMPDLPPRKSGEAGLFHTAVLFDDEASLAAAVASVARNAPRSFTGSSDHLYSQAFYFDDPEGNGVELYADRPRETWATEPHGLLKVATNPLDPNAFLRSHLPETSASPPGATLGHVHLQVGDIGVARDFYVDALGFEVMSDVGSALFIAAGGYHHHIAVNTWGTAGAGPRAAALGLGQVNIDLPTADDVDALQQRLTDHGFRARHDGAVLRVDDPWGTLIQVGAAGAVAES</sequence>
<dbReference type="EMBL" id="JBFTEZ010000002">
    <property type="protein sequence ID" value="MEX6464189.1"/>
    <property type="molecule type" value="Genomic_DNA"/>
</dbReference>
<proteinExistence type="predicted"/>
<keyword evidence="5" id="KW-0560">Oxidoreductase</keyword>
<dbReference type="PROSITE" id="PS51819">
    <property type="entry name" value="VOC"/>
    <property type="match status" value="2"/>
</dbReference>
<dbReference type="InterPro" id="IPR037523">
    <property type="entry name" value="VOC_core"/>
</dbReference>
<evidence type="ECO:0000313" key="3">
    <source>
        <dbReference type="EMBL" id="MCT2116531.1"/>
    </source>
</evidence>
<dbReference type="GeneID" id="89529202"/>
<reference evidence="7" key="3">
    <citation type="submission" date="2024-07" db="EMBL/GenBank/DDBJ databases">
        <title>Pseudomonas strain that inhibits Aeromonas fish pathogens.</title>
        <authorList>
            <person name="Wildschutte H."/>
        </authorList>
    </citation>
    <scope>NUCLEOTIDE SEQUENCE [LARGE SCALE GENOMIC DNA]</scope>
    <source>
        <strain evidence="7">n60</strain>
    </source>
</reference>
<dbReference type="Proteomes" id="UP001560293">
    <property type="component" value="Unassembled WGS sequence"/>
</dbReference>
<name>A0A4R3ZU66_9ACTN</name>
<dbReference type="EMBL" id="SMCX01000009">
    <property type="protein sequence ID" value="TCW23927.1"/>
    <property type="molecule type" value="Genomic_DNA"/>
</dbReference>
<evidence type="ECO:0000313" key="7">
    <source>
        <dbReference type="Proteomes" id="UP001560293"/>
    </source>
</evidence>
<dbReference type="PANTHER" id="PTHR43279">
    <property type="entry name" value="CATECHOL-2,3-DIOXYGENASE"/>
    <property type="match status" value="1"/>
</dbReference>
<gene>
    <name evidence="4" type="ORF">AB6N35_07460</name>
    <name evidence="5" type="ORF">EDD19_10977</name>
    <name evidence="3" type="ORF">M3D93_01975</name>
</gene>
<dbReference type="RefSeq" id="WP_061914244.1">
    <property type="nucleotide sequence ID" value="NZ_CP143053.1"/>
</dbReference>
<evidence type="ECO:0000256" key="1">
    <source>
        <dbReference type="ARBA" id="ARBA00022723"/>
    </source>
</evidence>
<dbReference type="InterPro" id="IPR004360">
    <property type="entry name" value="Glyas_Fos-R_dOase_dom"/>
</dbReference>